<sequence length="103" mass="12183">MNKLELLEYLEMNSTAVITFKSKALDYQNMKNQKRQPAKRWNAAKIERAVDKMLDQFIDSIFNKLKSAIKEDKYNPRDSWIKFMDTNNILGGLEESVIEMEFE</sequence>
<dbReference type="EMBL" id="CP122959">
    <property type="protein sequence ID" value="WGI18595.1"/>
    <property type="molecule type" value="Genomic_DNA"/>
</dbReference>
<dbReference type="Proteomes" id="UP001179858">
    <property type="component" value="Chromosome"/>
</dbReference>
<dbReference type="RefSeq" id="WP_280102661.1">
    <property type="nucleotide sequence ID" value="NZ_CP122959.1"/>
</dbReference>
<name>A0AAF0GLM1_LATSK</name>
<dbReference type="AlphaFoldDB" id="A0AAF0GLM1"/>
<accession>A0AAF0GLM1</accession>
<reference evidence="1" key="1">
    <citation type="submission" date="2023-04" db="EMBL/GenBank/DDBJ databases">
        <title>Novel strain of Lactilactobacillus sakei and use thereof.</title>
        <authorList>
            <person name="Kim S.Y."/>
        </authorList>
    </citation>
    <scope>NUCLEOTIDE SEQUENCE</scope>
    <source>
        <strain evidence="1">HUP1</strain>
    </source>
</reference>
<protein>
    <submittedName>
        <fullName evidence="1">Uncharacterized protein</fullName>
    </submittedName>
</protein>
<organism evidence="1 2">
    <name type="scientific">Latilactobacillus sakei</name>
    <name type="common">Lactobacillus sakei</name>
    <dbReference type="NCBI Taxonomy" id="1599"/>
    <lineage>
        <taxon>Bacteria</taxon>
        <taxon>Bacillati</taxon>
        <taxon>Bacillota</taxon>
        <taxon>Bacilli</taxon>
        <taxon>Lactobacillales</taxon>
        <taxon>Lactobacillaceae</taxon>
        <taxon>Latilactobacillus</taxon>
    </lineage>
</organism>
<gene>
    <name evidence="1" type="ORF">QBD03_07510</name>
</gene>
<evidence type="ECO:0000313" key="2">
    <source>
        <dbReference type="Proteomes" id="UP001179858"/>
    </source>
</evidence>
<proteinExistence type="predicted"/>
<evidence type="ECO:0000313" key="1">
    <source>
        <dbReference type="EMBL" id="WGI18595.1"/>
    </source>
</evidence>